<keyword evidence="7" id="KW-1208">Phospholipid metabolism</keyword>
<dbReference type="Proteomes" id="UP001596976">
    <property type="component" value="Unassembled WGS sequence"/>
</dbReference>
<dbReference type="InterPro" id="IPR004552">
    <property type="entry name" value="AGP_acyltrans"/>
</dbReference>
<evidence type="ECO:0000256" key="5">
    <source>
        <dbReference type="ARBA" id="ARBA00023098"/>
    </source>
</evidence>
<dbReference type="PANTHER" id="PTHR10434:SF64">
    <property type="entry name" value="1-ACYL-SN-GLYCEROL-3-PHOSPHATE ACYLTRANSFERASE-RELATED"/>
    <property type="match status" value="1"/>
</dbReference>
<gene>
    <name evidence="9" type="ORF">ACFQ0V_03565</name>
</gene>
<accession>A0ABW3GUK9</accession>
<sequence>MIRSMRTYGYLFGYLPFSLKKLKQVQALPESTSIQEKDAFVDEEPIHWASGILKRTKSTFQVEGIEHLIDGPALLISNHEGNFDIPTLIANIPKPFGFISKAEVKKLPVIRDWMEEMNCIFLDRTDRRSAMQVLKDAATKLQEGHSIIIFPEGTRSKGAGVQEFKSGFAKVAQDANVPIIPIALSGTSDIMEKNKNWIKPAHVRISILSHIEAEEVMAMSRKQLTEHAERIIKEEVQRLQQQK</sequence>
<evidence type="ECO:0000256" key="2">
    <source>
        <dbReference type="ARBA" id="ARBA00008655"/>
    </source>
</evidence>
<protein>
    <recommendedName>
        <fullName evidence="7">1-acyl-sn-glycerol-3-phosphate acyltransferase</fullName>
        <ecNumber evidence="7">2.3.1.51</ecNumber>
    </recommendedName>
</protein>
<dbReference type="InterPro" id="IPR002123">
    <property type="entry name" value="Plipid/glycerol_acylTrfase"/>
</dbReference>
<keyword evidence="10" id="KW-1185">Reference proteome</keyword>
<evidence type="ECO:0000259" key="8">
    <source>
        <dbReference type="SMART" id="SM00563"/>
    </source>
</evidence>
<keyword evidence="7" id="KW-0594">Phospholipid biosynthesis</keyword>
<keyword evidence="6 7" id="KW-0012">Acyltransferase</keyword>
<dbReference type="Pfam" id="PF01553">
    <property type="entry name" value="Acyltransferase"/>
    <property type="match status" value="1"/>
</dbReference>
<evidence type="ECO:0000256" key="1">
    <source>
        <dbReference type="ARBA" id="ARBA00005189"/>
    </source>
</evidence>
<comment type="catalytic activity">
    <reaction evidence="7">
        <text>a 1-acyl-sn-glycero-3-phosphate + an acyl-CoA = a 1,2-diacyl-sn-glycero-3-phosphate + CoA</text>
        <dbReference type="Rhea" id="RHEA:19709"/>
        <dbReference type="ChEBI" id="CHEBI:57287"/>
        <dbReference type="ChEBI" id="CHEBI:57970"/>
        <dbReference type="ChEBI" id="CHEBI:58342"/>
        <dbReference type="ChEBI" id="CHEBI:58608"/>
        <dbReference type="EC" id="2.3.1.51"/>
    </reaction>
</comment>
<evidence type="ECO:0000256" key="7">
    <source>
        <dbReference type="RuleBase" id="RU361267"/>
    </source>
</evidence>
<comment type="pathway">
    <text evidence="1">Lipid metabolism.</text>
</comment>
<dbReference type="SUPFAM" id="SSF69593">
    <property type="entry name" value="Glycerol-3-phosphate (1)-acyltransferase"/>
    <property type="match status" value="1"/>
</dbReference>
<feature type="domain" description="Phospholipid/glycerol acyltransferase" evidence="8">
    <location>
        <begin position="73"/>
        <end position="187"/>
    </location>
</feature>
<evidence type="ECO:0000256" key="3">
    <source>
        <dbReference type="ARBA" id="ARBA00022516"/>
    </source>
</evidence>
<dbReference type="EMBL" id="JBHTJF010000014">
    <property type="protein sequence ID" value="MFD0942845.1"/>
    <property type="molecule type" value="Genomic_DNA"/>
</dbReference>
<organism evidence="9 10">
    <name type="scientific">Savagea faecisuis</name>
    <dbReference type="NCBI Taxonomy" id="1274803"/>
    <lineage>
        <taxon>Bacteria</taxon>
        <taxon>Bacillati</taxon>
        <taxon>Bacillota</taxon>
        <taxon>Bacilli</taxon>
        <taxon>Bacillales</taxon>
        <taxon>Caryophanaceae</taxon>
        <taxon>Savagea</taxon>
    </lineage>
</organism>
<comment type="similarity">
    <text evidence="2 7">Belongs to the 1-acyl-sn-glycerol-3-phosphate acyltransferase family.</text>
</comment>
<proteinExistence type="inferred from homology"/>
<keyword evidence="3 7" id="KW-0444">Lipid biosynthesis</keyword>
<dbReference type="SMART" id="SM00563">
    <property type="entry name" value="PlsC"/>
    <property type="match status" value="1"/>
</dbReference>
<keyword evidence="5 7" id="KW-0443">Lipid metabolism</keyword>
<dbReference type="NCBIfam" id="TIGR00530">
    <property type="entry name" value="AGP_acyltrn"/>
    <property type="match status" value="1"/>
</dbReference>
<dbReference type="CDD" id="cd07989">
    <property type="entry name" value="LPLAT_AGPAT-like"/>
    <property type="match status" value="1"/>
</dbReference>
<keyword evidence="4 7" id="KW-0808">Transferase</keyword>
<comment type="domain">
    <text evidence="7">The HXXXXD motif is essential for acyltransferase activity and may constitute the binding site for the phosphate moiety of the glycerol-3-phosphate.</text>
</comment>
<dbReference type="RefSeq" id="WP_381009763.1">
    <property type="nucleotide sequence ID" value="NZ_JBHTJF010000014.1"/>
</dbReference>
<dbReference type="GO" id="GO:0016746">
    <property type="term" value="F:acyltransferase activity"/>
    <property type="evidence" value="ECO:0007669"/>
    <property type="project" value="UniProtKB-KW"/>
</dbReference>
<name>A0ABW3GUK9_9BACL</name>
<evidence type="ECO:0000256" key="4">
    <source>
        <dbReference type="ARBA" id="ARBA00022679"/>
    </source>
</evidence>
<evidence type="ECO:0000313" key="10">
    <source>
        <dbReference type="Proteomes" id="UP001596976"/>
    </source>
</evidence>
<evidence type="ECO:0000256" key="6">
    <source>
        <dbReference type="ARBA" id="ARBA00023315"/>
    </source>
</evidence>
<reference evidence="10" key="1">
    <citation type="journal article" date="2019" name="Int. J. Syst. Evol. Microbiol.">
        <title>The Global Catalogue of Microorganisms (GCM) 10K type strain sequencing project: providing services to taxonomists for standard genome sequencing and annotation.</title>
        <authorList>
            <consortium name="The Broad Institute Genomics Platform"/>
            <consortium name="The Broad Institute Genome Sequencing Center for Infectious Disease"/>
            <person name="Wu L."/>
            <person name="Ma J."/>
        </authorList>
    </citation>
    <scope>NUCLEOTIDE SEQUENCE [LARGE SCALE GENOMIC DNA]</scope>
    <source>
        <strain evidence="10">CCUG 63563</strain>
    </source>
</reference>
<dbReference type="EC" id="2.3.1.51" evidence="7"/>
<evidence type="ECO:0000313" key="9">
    <source>
        <dbReference type="EMBL" id="MFD0942845.1"/>
    </source>
</evidence>
<dbReference type="PANTHER" id="PTHR10434">
    <property type="entry name" value="1-ACYL-SN-GLYCEROL-3-PHOSPHATE ACYLTRANSFERASE"/>
    <property type="match status" value="1"/>
</dbReference>
<comment type="caution">
    <text evidence="9">The sequence shown here is derived from an EMBL/GenBank/DDBJ whole genome shotgun (WGS) entry which is preliminary data.</text>
</comment>